<feature type="signal peptide" evidence="2">
    <location>
        <begin position="1"/>
        <end position="21"/>
    </location>
</feature>
<dbReference type="EMBL" id="CP025682">
    <property type="protein sequence ID" value="AUN95810.1"/>
    <property type="molecule type" value="Genomic_DNA"/>
</dbReference>
<name>A0A2I6S970_9RHOO</name>
<evidence type="ECO:0000256" key="2">
    <source>
        <dbReference type="SAM" id="SignalP"/>
    </source>
</evidence>
<dbReference type="RefSeq" id="WP_102247855.1">
    <property type="nucleotide sequence ID" value="NZ_CP025682.1"/>
</dbReference>
<gene>
    <name evidence="3" type="ORF">C0099_13245</name>
</gene>
<protein>
    <submittedName>
        <fullName evidence="3">TolC family protein</fullName>
    </submittedName>
</protein>
<feature type="region of interest" description="Disordered" evidence="1">
    <location>
        <begin position="411"/>
        <end position="431"/>
    </location>
</feature>
<organism evidence="3 4">
    <name type="scientific">Pseudazoarcus pumilus</name>
    <dbReference type="NCBI Taxonomy" id="2067960"/>
    <lineage>
        <taxon>Bacteria</taxon>
        <taxon>Pseudomonadati</taxon>
        <taxon>Pseudomonadota</taxon>
        <taxon>Betaproteobacteria</taxon>
        <taxon>Rhodocyclales</taxon>
        <taxon>Zoogloeaceae</taxon>
        <taxon>Pseudazoarcus</taxon>
    </lineage>
</organism>
<keyword evidence="2" id="KW-0732">Signal</keyword>
<evidence type="ECO:0000256" key="1">
    <source>
        <dbReference type="SAM" id="MobiDB-lite"/>
    </source>
</evidence>
<reference evidence="3 4" key="1">
    <citation type="submission" date="2018-01" db="EMBL/GenBank/DDBJ databases">
        <authorList>
            <person name="Fu G.-Y."/>
        </authorList>
    </citation>
    <scope>NUCLEOTIDE SEQUENCE [LARGE SCALE GENOMIC DNA]</scope>
    <source>
        <strain evidence="3 4">SY39</strain>
    </source>
</reference>
<dbReference type="KEGG" id="atw:C0099_13245"/>
<keyword evidence="4" id="KW-1185">Reference proteome</keyword>
<dbReference type="AlphaFoldDB" id="A0A2I6S970"/>
<feature type="chain" id="PRO_5014377199" evidence="2">
    <location>
        <begin position="22"/>
        <end position="431"/>
    </location>
</feature>
<evidence type="ECO:0000313" key="4">
    <source>
        <dbReference type="Proteomes" id="UP000242205"/>
    </source>
</evidence>
<sequence>MTRTRMLVAALAAALGAAAHAAPPYDPAAAVPPPRIAPLPGPASDLPALGADDWREANDRVGAMPRGHMDVLRWEARNLPQTEAADVPPGEALTPGTAVRMALAARPDLATTTATSELDRRHADAATRELARDVYRAWIGAVVAQTALAEATRAFEAVDTGDELATRMTRTGTWSQDRLLRSRLARADALAALVDARTDANVARAKLASLLGLWGEAADTLRLPDALPALPDAPPAFDGLETRALQNHPELPLAAREARWAERGMPERSLQVWREAVTAELPAADTGLDTLPARAPMVDLRRLSVGHEAAAAARDIATAEQLAVRIRNDVRAAWLASHDAWTLAREAQARVVPLTDALQDETLLRYNGMLASTWEVLDGAAAQAMARTAAHDALGRFWLAHTELQNVLAGGEYAGPESGGSSAASGNTGGH</sequence>
<dbReference type="GO" id="GO:0015562">
    <property type="term" value="F:efflux transmembrane transporter activity"/>
    <property type="evidence" value="ECO:0007669"/>
    <property type="project" value="InterPro"/>
</dbReference>
<accession>A0A2I6S970</accession>
<dbReference type="Gene3D" id="1.20.1600.10">
    <property type="entry name" value="Outer membrane efflux proteins (OEP)"/>
    <property type="match status" value="1"/>
</dbReference>
<proteinExistence type="predicted"/>
<dbReference type="Proteomes" id="UP000242205">
    <property type="component" value="Chromosome"/>
</dbReference>
<dbReference type="SUPFAM" id="SSF56954">
    <property type="entry name" value="Outer membrane efflux proteins (OEP)"/>
    <property type="match status" value="1"/>
</dbReference>
<evidence type="ECO:0000313" key="3">
    <source>
        <dbReference type="EMBL" id="AUN95810.1"/>
    </source>
</evidence>
<dbReference type="OrthoDB" id="8554634at2"/>